<dbReference type="PANTHER" id="PTHR38402">
    <property type="entry name" value="MITOCHONDRIAL OUTER MEMBRANE PROTEIN OM14"/>
    <property type="match status" value="1"/>
</dbReference>
<organism evidence="4 5">
    <name type="scientific">Hortaea werneckii</name>
    <name type="common">Black yeast</name>
    <name type="synonym">Cladosporium werneckii</name>
    <dbReference type="NCBI Taxonomy" id="91943"/>
    <lineage>
        <taxon>Eukaryota</taxon>
        <taxon>Fungi</taxon>
        <taxon>Dikarya</taxon>
        <taxon>Ascomycota</taxon>
        <taxon>Pezizomycotina</taxon>
        <taxon>Dothideomycetes</taxon>
        <taxon>Dothideomycetidae</taxon>
        <taxon>Mycosphaerellales</taxon>
        <taxon>Teratosphaeriaceae</taxon>
        <taxon>Hortaea</taxon>
    </lineage>
</organism>
<dbReference type="GO" id="GO:0005741">
    <property type="term" value="C:mitochondrial outer membrane"/>
    <property type="evidence" value="ECO:0007669"/>
    <property type="project" value="InterPro"/>
</dbReference>
<evidence type="ECO:0000313" key="4">
    <source>
        <dbReference type="EMBL" id="RMY86603.1"/>
    </source>
</evidence>
<feature type="region of interest" description="Disordered" evidence="2">
    <location>
        <begin position="174"/>
        <end position="202"/>
    </location>
</feature>
<keyword evidence="3" id="KW-1133">Transmembrane helix</keyword>
<dbReference type="Proteomes" id="UP000268823">
    <property type="component" value="Unassembled WGS sequence"/>
</dbReference>
<evidence type="ECO:0000256" key="3">
    <source>
        <dbReference type="SAM" id="Phobius"/>
    </source>
</evidence>
<feature type="transmembrane region" description="Helical" evidence="3">
    <location>
        <begin position="273"/>
        <end position="293"/>
    </location>
</feature>
<name>A0A3M7FCP3_HORWE</name>
<feature type="compositionally biased region" description="Basic and acidic residues" evidence="2">
    <location>
        <begin position="129"/>
        <end position="140"/>
    </location>
</feature>
<evidence type="ECO:0000313" key="5">
    <source>
        <dbReference type="Proteomes" id="UP000268823"/>
    </source>
</evidence>
<sequence length="336" mass="36040">MLIRHTLHHPLKRPPETSGANFTRDNQLCGASQLAFALRHPDHPASPLPPLLPSHPSCLLPLHILQLPSMSTPAGLLGRPNSDSDTPVSAPAPTPAPAPASTPEPLAQSQTSIAPSEGEEMSYAAAARKGPEQSDEEKIPDTVPEIAHSDSGVHSLDSLNSADEHLQTISYADQQKAAEQAAADAHRAGQQVSQDAKEFGRKAETDAQRLEGQAAQKYQELSKEAKKEYDAVKSSASKNYKELKKEAGVEMDKAGREAREAEEWAAKNKKNPVVVGNVVVIGALAALLSAQAYRMQKAGTLTWKVAGAWAGVVGLFGVGDYFVSQWLFKNKYPPKK</sequence>
<dbReference type="OrthoDB" id="5422928at2759"/>
<feature type="compositionally biased region" description="Basic residues" evidence="2">
    <location>
        <begin position="1"/>
        <end position="12"/>
    </location>
</feature>
<protein>
    <submittedName>
        <fullName evidence="4">Uncharacterized protein</fullName>
    </submittedName>
</protein>
<feature type="transmembrane region" description="Helical" evidence="3">
    <location>
        <begin position="305"/>
        <end position="328"/>
    </location>
</feature>
<dbReference type="EMBL" id="QWIR01000108">
    <property type="protein sequence ID" value="RMY86603.1"/>
    <property type="molecule type" value="Genomic_DNA"/>
</dbReference>
<dbReference type="InterPro" id="IPR039454">
    <property type="entry name" value="OM14"/>
</dbReference>
<feature type="region of interest" description="Disordered" evidence="2">
    <location>
        <begin position="73"/>
        <end position="140"/>
    </location>
</feature>
<keyword evidence="3" id="KW-0812">Transmembrane</keyword>
<evidence type="ECO:0000256" key="1">
    <source>
        <dbReference type="SAM" id="Coils"/>
    </source>
</evidence>
<comment type="caution">
    <text evidence="4">The sequence shown here is derived from an EMBL/GenBank/DDBJ whole genome shotgun (WGS) entry which is preliminary data.</text>
</comment>
<dbReference type="GO" id="GO:1990593">
    <property type="term" value="F:nascent polypeptide-associated complex binding"/>
    <property type="evidence" value="ECO:0007669"/>
    <property type="project" value="InterPro"/>
</dbReference>
<dbReference type="GO" id="GO:0006626">
    <property type="term" value="P:protein targeting to mitochondrion"/>
    <property type="evidence" value="ECO:0007669"/>
    <property type="project" value="TreeGrafter"/>
</dbReference>
<dbReference type="VEuPathDB" id="FungiDB:BTJ68_12918"/>
<feature type="coiled-coil region" evidence="1">
    <location>
        <begin position="215"/>
        <end position="246"/>
    </location>
</feature>
<dbReference type="AlphaFoldDB" id="A0A3M7FCP3"/>
<dbReference type="PANTHER" id="PTHR38402:SF1">
    <property type="entry name" value="MITOCHONDRIAL OUTER MEMBRANE PROTEIN OM14"/>
    <property type="match status" value="1"/>
</dbReference>
<accession>A0A3M7FCP3</accession>
<proteinExistence type="predicted"/>
<feature type="compositionally biased region" description="Pro residues" evidence="2">
    <location>
        <begin position="90"/>
        <end position="102"/>
    </location>
</feature>
<feature type="compositionally biased region" description="Low complexity" evidence="2">
    <location>
        <begin position="174"/>
        <end position="191"/>
    </location>
</feature>
<evidence type="ECO:0000256" key="2">
    <source>
        <dbReference type="SAM" id="MobiDB-lite"/>
    </source>
</evidence>
<feature type="region of interest" description="Disordered" evidence="2">
    <location>
        <begin position="1"/>
        <end position="22"/>
    </location>
</feature>
<reference evidence="4 5" key="1">
    <citation type="journal article" date="2018" name="BMC Genomics">
        <title>Genomic evidence for intraspecific hybridization in a clonal and extremely halotolerant yeast.</title>
        <authorList>
            <person name="Gostincar C."/>
            <person name="Stajich J.E."/>
            <person name="Zupancic J."/>
            <person name="Zalar P."/>
            <person name="Gunde-Cimerman N."/>
        </authorList>
    </citation>
    <scope>NUCLEOTIDE SEQUENCE [LARGE SCALE GENOMIC DNA]</scope>
    <source>
        <strain evidence="4 5">EXF-2788</strain>
    </source>
</reference>
<keyword evidence="3" id="KW-0472">Membrane</keyword>
<gene>
    <name evidence="4" type="ORF">D0861_05835</name>
</gene>
<keyword evidence="1" id="KW-0175">Coiled coil</keyword>